<feature type="compositionally biased region" description="Low complexity" evidence="10">
    <location>
        <begin position="438"/>
        <end position="456"/>
    </location>
</feature>
<dbReference type="InterPro" id="IPR000175">
    <property type="entry name" value="Na/ntran_symport"/>
</dbReference>
<dbReference type="Gene3D" id="3.30.40.10">
    <property type="entry name" value="Zinc/RING finger domain, C3HC4 (zinc finger)"/>
    <property type="match status" value="1"/>
</dbReference>
<feature type="binding site" evidence="8">
    <location>
        <position position="709"/>
    </location>
    <ligand>
        <name>Na(+)</name>
        <dbReference type="ChEBI" id="CHEBI:29101"/>
        <label>1</label>
    </ligand>
</feature>
<feature type="region of interest" description="Disordered" evidence="10">
    <location>
        <begin position="562"/>
        <end position="695"/>
    </location>
</feature>
<dbReference type="GO" id="GO:0005886">
    <property type="term" value="C:plasma membrane"/>
    <property type="evidence" value="ECO:0007669"/>
    <property type="project" value="TreeGrafter"/>
</dbReference>
<evidence type="ECO:0000256" key="10">
    <source>
        <dbReference type="SAM" id="MobiDB-lite"/>
    </source>
</evidence>
<feature type="transmembrane region" description="Helical" evidence="11">
    <location>
        <begin position="953"/>
        <end position="976"/>
    </location>
</feature>
<evidence type="ECO:0000313" key="13">
    <source>
        <dbReference type="EnsemblMetazoa" id="XP_016839752"/>
    </source>
</evidence>
<reference evidence="13" key="1">
    <citation type="submission" date="2021-01" db="UniProtKB">
        <authorList>
            <consortium name="EnsemblMetazoa"/>
        </authorList>
    </citation>
    <scope>IDENTIFICATION</scope>
</reference>
<feature type="region of interest" description="Disordered" evidence="10">
    <location>
        <begin position="393"/>
        <end position="479"/>
    </location>
</feature>
<evidence type="ECO:0000256" key="9">
    <source>
        <dbReference type="SAM" id="Coils"/>
    </source>
</evidence>
<dbReference type="RefSeq" id="XP_016839752.3">
    <property type="nucleotide sequence ID" value="XM_016984263.3"/>
</dbReference>
<dbReference type="InterPro" id="IPR037272">
    <property type="entry name" value="SNS_sf"/>
</dbReference>
<dbReference type="Pfam" id="PF22486">
    <property type="entry name" value="MATH_2"/>
    <property type="match status" value="1"/>
</dbReference>
<evidence type="ECO:0000256" key="8">
    <source>
        <dbReference type="PIRSR" id="PIRSR600175-1"/>
    </source>
</evidence>
<dbReference type="PROSITE" id="PS50267">
    <property type="entry name" value="NA_NEUROTRAN_SYMP_3"/>
    <property type="match status" value="1"/>
</dbReference>
<feature type="region of interest" description="Disordered" evidence="10">
    <location>
        <begin position="302"/>
        <end position="322"/>
    </location>
</feature>
<name>A0A7M7M6U3_NASVI</name>
<dbReference type="SUPFAM" id="SSF49599">
    <property type="entry name" value="TRAF domain-like"/>
    <property type="match status" value="1"/>
</dbReference>
<keyword evidence="8" id="KW-0915">Sodium</keyword>
<feature type="compositionally biased region" description="Basic and acidic residues" evidence="10">
    <location>
        <begin position="335"/>
        <end position="347"/>
    </location>
</feature>
<feature type="transmembrane region" description="Helical" evidence="11">
    <location>
        <begin position="1677"/>
        <end position="1700"/>
    </location>
</feature>
<feature type="coiled-coil region" evidence="9">
    <location>
        <begin position="1234"/>
        <end position="1294"/>
    </location>
</feature>
<feature type="region of interest" description="Disordered" evidence="10">
    <location>
        <begin position="1847"/>
        <end position="1876"/>
    </location>
</feature>
<dbReference type="Pfam" id="PF00209">
    <property type="entry name" value="SNF"/>
    <property type="match status" value="1"/>
</dbReference>
<evidence type="ECO:0000259" key="12">
    <source>
        <dbReference type="PROSITE" id="PS50144"/>
    </source>
</evidence>
<feature type="compositionally biased region" description="Low complexity" evidence="10">
    <location>
        <begin position="579"/>
        <end position="602"/>
    </location>
</feature>
<feature type="transmembrane region" description="Helical" evidence="11">
    <location>
        <begin position="774"/>
        <end position="800"/>
    </location>
</feature>
<feature type="region of interest" description="Disordered" evidence="10">
    <location>
        <begin position="1725"/>
        <end position="1773"/>
    </location>
</feature>
<feature type="compositionally biased region" description="Basic and acidic residues" evidence="10">
    <location>
        <begin position="1847"/>
        <end position="1866"/>
    </location>
</feature>
<evidence type="ECO:0000256" key="6">
    <source>
        <dbReference type="ARBA" id="ARBA00022989"/>
    </source>
</evidence>
<feature type="transmembrane region" description="Helical" evidence="11">
    <location>
        <begin position="1140"/>
        <end position="1161"/>
    </location>
</feature>
<keyword evidence="14" id="KW-1185">Reference proteome</keyword>
<keyword evidence="5" id="KW-0769">Symport</keyword>
<dbReference type="InterPro" id="IPR013083">
    <property type="entry name" value="Znf_RING/FYVE/PHD"/>
</dbReference>
<accession>A0A7M7M6U3</accession>
<feature type="transmembrane region" description="Helical" evidence="11">
    <location>
        <begin position="731"/>
        <end position="753"/>
    </location>
</feature>
<keyword evidence="9" id="KW-0175">Coiled coil</keyword>
<keyword evidence="8" id="KW-0479">Metal-binding</keyword>
<feature type="compositionally biased region" description="Basic and acidic residues" evidence="10">
    <location>
        <begin position="459"/>
        <end position="476"/>
    </location>
</feature>
<dbReference type="GeneID" id="100123368"/>
<feature type="transmembrane region" description="Helical" evidence="11">
    <location>
        <begin position="1589"/>
        <end position="1606"/>
    </location>
</feature>
<comment type="subcellular location">
    <subcellularLocation>
        <location evidence="1">Membrane</location>
        <topology evidence="1">Multi-pass membrane protein</topology>
    </subcellularLocation>
</comment>
<feature type="region of interest" description="Disordered" evidence="10">
    <location>
        <begin position="1892"/>
        <end position="1920"/>
    </location>
</feature>
<dbReference type="GO" id="GO:0015179">
    <property type="term" value="F:L-amino acid transmembrane transporter activity"/>
    <property type="evidence" value="ECO:0007669"/>
    <property type="project" value="TreeGrafter"/>
</dbReference>
<dbReference type="InterPro" id="IPR008974">
    <property type="entry name" value="TRAF-like"/>
</dbReference>
<feature type="binding site" evidence="8">
    <location>
        <position position="716"/>
    </location>
    <ligand>
        <name>Na(+)</name>
        <dbReference type="ChEBI" id="CHEBI:29101"/>
        <label>1</label>
    </ligand>
</feature>
<dbReference type="CTD" id="36747"/>
<evidence type="ECO:0000313" key="14">
    <source>
        <dbReference type="Proteomes" id="UP000002358"/>
    </source>
</evidence>
<feature type="transmembrane region" description="Helical" evidence="11">
    <location>
        <begin position="877"/>
        <end position="894"/>
    </location>
</feature>
<feature type="region of interest" description="Disordered" evidence="10">
    <location>
        <begin position="335"/>
        <end position="355"/>
    </location>
</feature>
<feature type="transmembrane region" description="Helical" evidence="11">
    <location>
        <begin position="988"/>
        <end position="1013"/>
    </location>
</feature>
<evidence type="ECO:0000256" key="7">
    <source>
        <dbReference type="ARBA" id="ARBA00023136"/>
    </source>
</evidence>
<feature type="transmembrane region" description="Helical" evidence="11">
    <location>
        <begin position="1566"/>
        <end position="1582"/>
    </location>
</feature>
<feature type="compositionally biased region" description="Polar residues" evidence="10">
    <location>
        <begin position="395"/>
        <end position="410"/>
    </location>
</feature>
<dbReference type="PANTHER" id="PTHR11616">
    <property type="entry name" value="SODIUM/CHLORIDE DEPENDENT TRANSPORTER"/>
    <property type="match status" value="1"/>
</dbReference>
<feature type="compositionally biased region" description="Polar residues" evidence="10">
    <location>
        <begin position="652"/>
        <end position="665"/>
    </location>
</feature>
<dbReference type="GO" id="GO:0089718">
    <property type="term" value="P:amino acid import across plasma membrane"/>
    <property type="evidence" value="ECO:0007669"/>
    <property type="project" value="TreeGrafter"/>
</dbReference>
<dbReference type="PRINTS" id="PR00176">
    <property type="entry name" value="NANEUSMPORT"/>
</dbReference>
<feature type="domain" description="MATH" evidence="12">
    <location>
        <begin position="1420"/>
        <end position="1561"/>
    </location>
</feature>
<sequence length="2003" mass="222284">MTSVLRDILTMFRRRKGAKGLKPSAKMSSEAAVDDVDLIDLESGVAASCVPRVTVPDATPEEQEHLLDVCPPKLEQKLSLTRRSHDQPRNDNQRDAAGNVLVTLGHDQVVPVRKRIDVVSSDTIKRVRDITKNLEPVISIHTSEILKADGEDKVDFGATKKTEDDEASYETREINDAFNFLSELDDNEEQYELSVTNDYEKILNSPKSSSFSKENVSYPLEPTCFIEEAKSDGSGFVFDNEAFESSPPSKINGQLESNKRPASLNFDFDGLRAARNSFKRLRSFTCSAVGFDVEPWKKKSKSCPYRKSWSEGSSARKSRCSGDLVGRRKRTYSERLDDEKVTKKDQLSSKGQSVSSIGVSLTATSHSGSSSSAASSCSEVDWSWVEEVEPECGRRSTTAAHQHQQSSNAEEPSAAAAAAAIGGNSPTCSTGGARMRSRQSASRDQQASVAMSVAAAGKTSDERRELPSDNRADNVHHQSRITEAQLLRSSTVEDPCVVDLARINAAPANDSTSNGGTLPWLRASMRRLRQLRLPGTQDTSQPNSLPDIALIAPEILAAQTNDTTGGLLRPSSAPAPVRSGTASATAAAAPPSSNNAQLASSPRRGRRCQQQRSTSSNTRSASSGAESTSTCASSAGSGAGMSSSASSASSTNPSPQHQANRSTSPRRVCDNRQRDAERDDERGEDEDEDENNPLGRWPHALSPALACLGCTLGLFNISRFAILSIQFGANFIVQFLILSLVIGIPLLTLQVCLGQRLAAGAVDMWKISPLFQGVGIALLAAQAFIGIYSIVGVSWMFVYFRDSFITKQDRYRWAEPFALYREDIRPTNSPGAAGSGPNGPGNNNSSYKLSETVPDYFNGAVLQRHHLNEPDPGVVTLKFQVAFNLAVVWMIVFVSLSKGLRSYGKVVYVFTLVPIFGTLVLCTKLLGLTPPGSLHQLFPGTVWAEFFINGRSWVAASSEVFLTWGLLGAAAMQIAAHNKHKHLLQRDTSLVVVLTFVVLLLAAFLANTCVQILKYHGYIYTTSSFERISSYMFLRPINQPSPSGYSSTPERFMAHASFIVGQRVSRPGAELTYESGYQVLRLSTELVPATLAVLGTEQVSPFWAVLFYFILILFGIAQQLAIWHCVITGIMAINTKMMKLWETTITFFSCACAYILGLPMATEYLSEHLVHCGAVLEECPEKCGAYVPRAELQDHLNQCFRGLSNKVHRTGASIDEQIRSLRESAWKNKVVSILSLLRSAVSEGEQEIKELRDTLASSLQLTNEALRKDILDELFESRRRLANLEKACGELRLEEREKSCVVIEELRAGFSAESSSLRKLWQEQAQNVHDMRLELEMRCKLSKELVERYDVLIEKTETLERRLQSQADSIAEQATGYKTLRFQMKENVAYVEELIRDLLSKCNSAPRYYQCDCQRENLPVGRLVWRIDGFHEKMDEAKRSDAVLYSPAFHDKEYGYTVRMELYLNGLGQWRNRHVIGCLRVIDGKWDPLLDWPCVLRADVTLRDQENSVNDVDKFVKTVKKGKSNEELEHNADLYMFIPHTTLARHKGYTCDDVMFMEIRVRDQKFSGSTMSLFGIYVVYYLDYTVGGAWWILVLYLVQVAAVFAVRGRPHTGDAVVAELFPPTGRCLRYWAGPLLSFTWNVVLPITLMVLSITIFKSTGYRELYTYRRMNKDYWSIWARQLGASIQLIPILMIPVVAVIQTCRYLNNGPPDIFDRIQLLYRPSLEPDDQRNGQTQLNGAAGGNLHGNGLVSSTTELPFEDPPPKYTPPPSYTTATGARIAKMLRQSFRRSVRRIANVLGEGGSAAAARNRPALQQQPPPPDYAAVLVEMNQSVSSRDIAIHIAEQIRPDVADSRRPTSNHSDRLHPHPHNQYRSNTIDRSSCRDIISTIERPPMNHRGHYTVDRNAGRRPYNNSHNNASSNLTAAEVANLLRSSIRRNAVRRSFHQQQQQQQPQNAVSVENLVEAAAPIARQNSLVKPPEQRRPTASSDKTADEMESSVSVI</sequence>
<dbReference type="InParanoid" id="A0A7M7M6U3"/>
<feature type="compositionally biased region" description="Acidic residues" evidence="10">
    <location>
        <begin position="682"/>
        <end position="691"/>
    </location>
</feature>
<keyword evidence="4 11" id="KW-0812">Transmembrane</keyword>
<dbReference type="PROSITE" id="PS50144">
    <property type="entry name" value="MATH"/>
    <property type="match status" value="1"/>
</dbReference>
<feature type="transmembrane region" description="Helical" evidence="11">
    <location>
        <begin position="1105"/>
        <end position="1133"/>
    </location>
</feature>
<evidence type="ECO:0000256" key="4">
    <source>
        <dbReference type="ARBA" id="ARBA00022692"/>
    </source>
</evidence>
<feature type="transmembrane region" description="Helical" evidence="11">
    <location>
        <begin position="1638"/>
        <end position="1656"/>
    </location>
</feature>
<dbReference type="Gene3D" id="2.60.210.10">
    <property type="entry name" value="Apoptosis, Tumor Necrosis Factor Receptor Associated Protein 2, Chain A"/>
    <property type="match status" value="1"/>
</dbReference>
<dbReference type="OrthoDB" id="6366319at2759"/>
<evidence type="ECO:0000256" key="2">
    <source>
        <dbReference type="ARBA" id="ARBA00006459"/>
    </source>
</evidence>
<feature type="compositionally biased region" description="Pro residues" evidence="10">
    <location>
        <begin position="1760"/>
        <end position="1771"/>
    </location>
</feature>
<evidence type="ECO:0000256" key="11">
    <source>
        <dbReference type="SAM" id="Phobius"/>
    </source>
</evidence>
<dbReference type="GO" id="GO:0046872">
    <property type="term" value="F:metal ion binding"/>
    <property type="evidence" value="ECO:0007669"/>
    <property type="project" value="UniProtKB-KW"/>
</dbReference>
<evidence type="ECO:0000256" key="1">
    <source>
        <dbReference type="ARBA" id="ARBA00004141"/>
    </source>
</evidence>
<feature type="compositionally biased region" description="Low complexity" evidence="10">
    <location>
        <begin position="610"/>
        <end position="651"/>
    </location>
</feature>
<dbReference type="PANTHER" id="PTHR11616:SF323">
    <property type="entry name" value="SODIUM-DEPENDENT TRANSPORTER BEDRAGGLED"/>
    <property type="match status" value="1"/>
</dbReference>
<keyword evidence="7 11" id="KW-0472">Membrane</keyword>
<feature type="transmembrane region" description="Helical" evidence="11">
    <location>
        <begin position="906"/>
        <end position="927"/>
    </location>
</feature>
<evidence type="ECO:0000256" key="3">
    <source>
        <dbReference type="ARBA" id="ARBA00022448"/>
    </source>
</evidence>
<dbReference type="EnsemblMetazoa" id="XM_016984263">
    <property type="protein sequence ID" value="XP_016839752"/>
    <property type="gene ID" value="LOC100123368"/>
</dbReference>
<dbReference type="Proteomes" id="UP000002358">
    <property type="component" value="Chromosome 3"/>
</dbReference>
<dbReference type="SUPFAM" id="SSF161070">
    <property type="entry name" value="SNF-like"/>
    <property type="match status" value="2"/>
</dbReference>
<protein>
    <recommendedName>
        <fullName evidence="12">MATH domain-containing protein</fullName>
    </recommendedName>
</protein>
<feature type="region of interest" description="Disordered" evidence="10">
    <location>
        <begin position="1971"/>
        <end position="2003"/>
    </location>
</feature>
<comment type="similarity">
    <text evidence="2">Belongs to the sodium:neurotransmitter symporter (SNF) (TC 2.A.22) family.</text>
</comment>
<evidence type="ECO:0000256" key="5">
    <source>
        <dbReference type="ARBA" id="ARBA00022847"/>
    </source>
</evidence>
<organism evidence="13 14">
    <name type="scientific">Nasonia vitripennis</name>
    <name type="common">Parasitic wasp</name>
    <dbReference type="NCBI Taxonomy" id="7425"/>
    <lineage>
        <taxon>Eukaryota</taxon>
        <taxon>Metazoa</taxon>
        <taxon>Ecdysozoa</taxon>
        <taxon>Arthropoda</taxon>
        <taxon>Hexapoda</taxon>
        <taxon>Insecta</taxon>
        <taxon>Pterygota</taxon>
        <taxon>Neoptera</taxon>
        <taxon>Endopterygota</taxon>
        <taxon>Hymenoptera</taxon>
        <taxon>Apocrita</taxon>
        <taxon>Proctotrupomorpha</taxon>
        <taxon>Chalcidoidea</taxon>
        <taxon>Pteromalidae</taxon>
        <taxon>Pteromalinae</taxon>
        <taxon>Nasonia</taxon>
    </lineage>
</organism>
<dbReference type="GO" id="GO:0005283">
    <property type="term" value="F:amino acid:sodium symporter activity"/>
    <property type="evidence" value="ECO:0007669"/>
    <property type="project" value="TreeGrafter"/>
</dbReference>
<keyword evidence="6 11" id="KW-1133">Transmembrane helix</keyword>
<dbReference type="FunCoup" id="A0A7M7M6U3">
    <property type="interactions" value="76"/>
</dbReference>
<dbReference type="InterPro" id="IPR002083">
    <property type="entry name" value="MATH/TRAF_dom"/>
</dbReference>
<feature type="compositionally biased region" description="Basic and acidic residues" evidence="10">
    <location>
        <begin position="667"/>
        <end position="681"/>
    </location>
</feature>
<proteinExistence type="inferred from homology"/>
<keyword evidence="3" id="KW-0813">Transport</keyword>